<dbReference type="RefSeq" id="WP_132022711.1">
    <property type="nucleotide sequence ID" value="NZ_CP016605.1"/>
</dbReference>
<sequence>MKPQYMNNTNGKPQFVVLPIEEFKRLTAIDDDLLFQDIPYQADQTDNETIPNEVVNIMLDQDISLLAAWRVYRGLSQYEVADRIGLTQSSISQAEKKGSEPQQKTCERLASVYNCKPEQLIL</sequence>
<dbReference type="Proteomes" id="UP000294841">
    <property type="component" value="Unassembled WGS sequence"/>
</dbReference>
<dbReference type="SUPFAM" id="SSF47413">
    <property type="entry name" value="lambda repressor-like DNA-binding domains"/>
    <property type="match status" value="1"/>
</dbReference>
<dbReference type="PROSITE" id="PS50943">
    <property type="entry name" value="HTH_CROC1"/>
    <property type="match status" value="1"/>
</dbReference>
<dbReference type="Gene3D" id="1.10.260.40">
    <property type="entry name" value="lambda repressor-like DNA-binding domains"/>
    <property type="match status" value="1"/>
</dbReference>
<accession>A0A4R2N189</accession>
<dbReference type="AlphaFoldDB" id="A0A4R2N189"/>
<dbReference type="Pfam" id="PF01381">
    <property type="entry name" value="HTH_3"/>
    <property type="match status" value="1"/>
</dbReference>
<dbReference type="InterPro" id="IPR001387">
    <property type="entry name" value="Cro/C1-type_HTH"/>
</dbReference>
<dbReference type="CDD" id="cd00093">
    <property type="entry name" value="HTH_XRE"/>
    <property type="match status" value="1"/>
</dbReference>
<gene>
    <name evidence="2" type="ORF">EV697_102165</name>
</gene>
<organism evidence="2 3">
    <name type="scientific">Bisgaardia hudsonensis</name>
    <dbReference type="NCBI Taxonomy" id="109472"/>
    <lineage>
        <taxon>Bacteria</taxon>
        <taxon>Pseudomonadati</taxon>
        <taxon>Pseudomonadota</taxon>
        <taxon>Gammaproteobacteria</taxon>
        <taxon>Pasteurellales</taxon>
        <taxon>Pasteurellaceae</taxon>
        <taxon>Bisgaardia</taxon>
    </lineage>
</organism>
<keyword evidence="3" id="KW-1185">Reference proteome</keyword>
<proteinExistence type="predicted"/>
<name>A0A4R2N189_9PAST</name>
<reference evidence="2 3" key="1">
    <citation type="submission" date="2019-03" db="EMBL/GenBank/DDBJ databases">
        <title>Genomic Encyclopedia of Type Strains, Phase IV (KMG-IV): sequencing the most valuable type-strain genomes for metagenomic binning, comparative biology and taxonomic classification.</title>
        <authorList>
            <person name="Goeker M."/>
        </authorList>
    </citation>
    <scope>NUCLEOTIDE SEQUENCE [LARGE SCALE GENOMIC DNA]</scope>
    <source>
        <strain evidence="2 3">DSM 28231</strain>
    </source>
</reference>
<evidence type="ECO:0000313" key="2">
    <source>
        <dbReference type="EMBL" id="TCP13288.1"/>
    </source>
</evidence>
<dbReference type="OrthoDB" id="5678898at2"/>
<feature type="domain" description="HTH cro/C1-type" evidence="1">
    <location>
        <begin position="66"/>
        <end position="120"/>
    </location>
</feature>
<dbReference type="GO" id="GO:0003677">
    <property type="term" value="F:DNA binding"/>
    <property type="evidence" value="ECO:0007669"/>
    <property type="project" value="InterPro"/>
</dbReference>
<comment type="caution">
    <text evidence="2">The sequence shown here is derived from an EMBL/GenBank/DDBJ whole genome shotgun (WGS) entry which is preliminary data.</text>
</comment>
<protein>
    <submittedName>
        <fullName evidence="2">Helix-turn-helix protein</fullName>
    </submittedName>
</protein>
<evidence type="ECO:0000259" key="1">
    <source>
        <dbReference type="PROSITE" id="PS50943"/>
    </source>
</evidence>
<evidence type="ECO:0000313" key="3">
    <source>
        <dbReference type="Proteomes" id="UP000294841"/>
    </source>
</evidence>
<dbReference type="EMBL" id="SLXI01000002">
    <property type="protein sequence ID" value="TCP13288.1"/>
    <property type="molecule type" value="Genomic_DNA"/>
</dbReference>
<dbReference type="SMART" id="SM00530">
    <property type="entry name" value="HTH_XRE"/>
    <property type="match status" value="1"/>
</dbReference>
<dbReference type="InterPro" id="IPR010982">
    <property type="entry name" value="Lambda_DNA-bd_dom_sf"/>
</dbReference>